<dbReference type="Proteomes" id="UP000196027">
    <property type="component" value="Chromosome"/>
</dbReference>
<evidence type="ECO:0008006" key="3">
    <source>
        <dbReference type="Google" id="ProtNLM"/>
    </source>
</evidence>
<dbReference type="OrthoDB" id="9150746at2"/>
<sequence>MKRPVFLQLVLPIVLVILSFSSGVMAKEKILWVKWKLVPEYIEDGEFANQGYLDKFLADTIKRFPEYAHSTEFQSISRLDRSWDSGNVCTVHLWLGYWPDKILYSKPYGFTPRFGIVTQRDSELAKRYADKESVSLKALLDDTDFQVGMLPLMIQGTDNSRYPQLKSTLLARMNNGNIKEFSNSRNEMSVEYLDRGRVDYIIRQRITHYTELKIKKRPDQYRFYYLDEGMTYKQVAAACSNTKLGHTVIEKFNSLMGDELFEAYLNYRQEWDTDNKVYEKVYRDYFIHNQPNPFVVE</sequence>
<dbReference type="KEGG" id="ome:OLMES_5288"/>
<organism evidence="1 2">
    <name type="scientific">Oleiphilus messinensis</name>
    <dbReference type="NCBI Taxonomy" id="141451"/>
    <lineage>
        <taxon>Bacteria</taxon>
        <taxon>Pseudomonadati</taxon>
        <taxon>Pseudomonadota</taxon>
        <taxon>Gammaproteobacteria</taxon>
        <taxon>Oceanospirillales</taxon>
        <taxon>Oleiphilaceae</taxon>
        <taxon>Oleiphilus</taxon>
    </lineage>
</organism>
<evidence type="ECO:0000313" key="1">
    <source>
        <dbReference type="EMBL" id="ARU59268.1"/>
    </source>
</evidence>
<dbReference type="EMBL" id="CP021425">
    <property type="protein sequence ID" value="ARU59268.1"/>
    <property type="molecule type" value="Genomic_DNA"/>
</dbReference>
<gene>
    <name evidence="1" type="ORF">OLMES_5288</name>
</gene>
<protein>
    <recommendedName>
        <fullName evidence="3">Family 3 extracellular solute-binding protein</fullName>
    </recommendedName>
</protein>
<dbReference type="RefSeq" id="WP_087463959.1">
    <property type="nucleotide sequence ID" value="NZ_CP021425.1"/>
</dbReference>
<keyword evidence="2" id="KW-1185">Reference proteome</keyword>
<evidence type="ECO:0000313" key="2">
    <source>
        <dbReference type="Proteomes" id="UP000196027"/>
    </source>
</evidence>
<proteinExistence type="predicted"/>
<reference evidence="1 2" key="1">
    <citation type="submission" date="2017-05" db="EMBL/GenBank/DDBJ databases">
        <title>Genomic insights into alkan degradation activity of Oleiphilus messinensis.</title>
        <authorList>
            <person name="Kozyavkin S.A."/>
            <person name="Slesarev A.I."/>
            <person name="Golyshin P.N."/>
            <person name="Korzhenkov A."/>
            <person name="Golyshina O.N."/>
            <person name="Toshchakov S.V."/>
        </authorList>
    </citation>
    <scope>NUCLEOTIDE SEQUENCE [LARGE SCALE GENOMIC DNA]</scope>
    <source>
        <strain evidence="1 2">ME102</strain>
    </source>
</reference>
<dbReference type="AlphaFoldDB" id="A0A1Y0IFG9"/>
<accession>A0A1Y0IFG9</accession>
<name>A0A1Y0IFG9_9GAMM</name>